<dbReference type="AlphaFoldDB" id="H2XJF5"/>
<keyword evidence="2" id="KW-1185">Reference proteome</keyword>
<proteinExistence type="predicted"/>
<accession>H2XJF5</accession>
<sequence length="67" mass="7576">MLLPRHVISATTAVTLKRHIRDHIKASDLKQLNFTKDSENRTVVYTDGCCLFNNSTVEQRQSGLGVF</sequence>
<dbReference type="EMBL" id="EAAA01000049">
    <property type="status" value="NOT_ANNOTATED_CDS"/>
    <property type="molecule type" value="Genomic_DNA"/>
</dbReference>
<evidence type="ECO:0000313" key="2">
    <source>
        <dbReference type="Proteomes" id="UP000008144"/>
    </source>
</evidence>
<name>H2XJF5_CIOIN</name>
<organism evidence="1 2">
    <name type="scientific">Ciona intestinalis</name>
    <name type="common">Transparent sea squirt</name>
    <name type="synonym">Ascidia intestinalis</name>
    <dbReference type="NCBI Taxonomy" id="7719"/>
    <lineage>
        <taxon>Eukaryota</taxon>
        <taxon>Metazoa</taxon>
        <taxon>Chordata</taxon>
        <taxon>Tunicata</taxon>
        <taxon>Ascidiacea</taxon>
        <taxon>Phlebobranchia</taxon>
        <taxon>Cionidae</taxon>
        <taxon>Ciona</taxon>
    </lineage>
</organism>
<reference evidence="1" key="4">
    <citation type="submission" date="2025-09" db="UniProtKB">
        <authorList>
            <consortium name="Ensembl"/>
        </authorList>
    </citation>
    <scope>IDENTIFICATION</scope>
</reference>
<protein>
    <submittedName>
        <fullName evidence="1">Uncharacterized protein</fullName>
    </submittedName>
</protein>
<evidence type="ECO:0000313" key="1">
    <source>
        <dbReference type="Ensembl" id="ENSCINP00000029787.1"/>
    </source>
</evidence>
<dbReference type="Ensembl" id="ENSCINT00000035764.1">
    <property type="protein sequence ID" value="ENSCINP00000029787.1"/>
    <property type="gene ID" value="ENSCING00000020705.1"/>
</dbReference>
<dbReference type="HOGENOM" id="CLU_2819047_0_0_1"/>
<reference evidence="2" key="1">
    <citation type="journal article" date="2002" name="Science">
        <title>The draft genome of Ciona intestinalis: insights into chordate and vertebrate origins.</title>
        <authorList>
            <person name="Dehal P."/>
            <person name="Satou Y."/>
            <person name="Campbell R.K."/>
            <person name="Chapman J."/>
            <person name="Degnan B."/>
            <person name="De Tomaso A."/>
            <person name="Davidson B."/>
            <person name="Di Gregorio A."/>
            <person name="Gelpke M."/>
            <person name="Goodstein D.M."/>
            <person name="Harafuji N."/>
            <person name="Hastings K.E."/>
            <person name="Ho I."/>
            <person name="Hotta K."/>
            <person name="Huang W."/>
            <person name="Kawashima T."/>
            <person name="Lemaire P."/>
            <person name="Martinez D."/>
            <person name="Meinertzhagen I.A."/>
            <person name="Necula S."/>
            <person name="Nonaka M."/>
            <person name="Putnam N."/>
            <person name="Rash S."/>
            <person name="Saiga H."/>
            <person name="Satake M."/>
            <person name="Terry A."/>
            <person name="Yamada L."/>
            <person name="Wang H.G."/>
            <person name="Awazu S."/>
            <person name="Azumi K."/>
            <person name="Boore J."/>
            <person name="Branno M."/>
            <person name="Chin-Bow S."/>
            <person name="DeSantis R."/>
            <person name="Doyle S."/>
            <person name="Francino P."/>
            <person name="Keys D.N."/>
            <person name="Haga S."/>
            <person name="Hayashi H."/>
            <person name="Hino K."/>
            <person name="Imai K.S."/>
            <person name="Inaba K."/>
            <person name="Kano S."/>
            <person name="Kobayashi K."/>
            <person name="Kobayashi M."/>
            <person name="Lee B.I."/>
            <person name="Makabe K.W."/>
            <person name="Manohar C."/>
            <person name="Matassi G."/>
            <person name="Medina M."/>
            <person name="Mochizuki Y."/>
            <person name="Mount S."/>
            <person name="Morishita T."/>
            <person name="Miura S."/>
            <person name="Nakayama A."/>
            <person name="Nishizaka S."/>
            <person name="Nomoto H."/>
            <person name="Ohta F."/>
            <person name="Oishi K."/>
            <person name="Rigoutsos I."/>
            <person name="Sano M."/>
            <person name="Sasaki A."/>
            <person name="Sasakura Y."/>
            <person name="Shoguchi E."/>
            <person name="Shin-i T."/>
            <person name="Spagnuolo A."/>
            <person name="Stainier D."/>
            <person name="Suzuki M.M."/>
            <person name="Tassy O."/>
            <person name="Takatori N."/>
            <person name="Tokuoka M."/>
            <person name="Yagi K."/>
            <person name="Yoshizaki F."/>
            <person name="Wada S."/>
            <person name="Zhang C."/>
            <person name="Hyatt P.D."/>
            <person name="Larimer F."/>
            <person name="Detter C."/>
            <person name="Doggett N."/>
            <person name="Glavina T."/>
            <person name="Hawkins T."/>
            <person name="Richardson P."/>
            <person name="Lucas S."/>
            <person name="Kohara Y."/>
            <person name="Levine M."/>
            <person name="Satoh N."/>
            <person name="Rokhsar D.S."/>
        </authorList>
    </citation>
    <scope>NUCLEOTIDE SEQUENCE [LARGE SCALE GENOMIC DNA]</scope>
</reference>
<reference evidence="1" key="2">
    <citation type="journal article" date="2008" name="Genome Biol.">
        <title>Improved genome assembly and evidence-based global gene model set for the chordate Ciona intestinalis: new insight into intron and operon populations.</title>
        <authorList>
            <person name="Satou Y."/>
            <person name="Mineta K."/>
            <person name="Ogasawara M."/>
            <person name="Sasakura Y."/>
            <person name="Shoguchi E."/>
            <person name="Ueno K."/>
            <person name="Yamada L."/>
            <person name="Matsumoto J."/>
            <person name="Wasserscheid J."/>
            <person name="Dewar K."/>
            <person name="Wiley G.B."/>
            <person name="Macmil S.L."/>
            <person name="Roe B.A."/>
            <person name="Zeller R.W."/>
            <person name="Hastings K.E."/>
            <person name="Lemaire P."/>
            <person name="Lindquist E."/>
            <person name="Endo T."/>
            <person name="Hotta K."/>
            <person name="Inaba K."/>
        </authorList>
    </citation>
    <scope>NUCLEOTIDE SEQUENCE [LARGE SCALE GENOMIC DNA]</scope>
    <source>
        <strain evidence="1">wild type</strain>
    </source>
</reference>
<dbReference type="InParanoid" id="H2XJF5"/>
<reference evidence="1" key="3">
    <citation type="submission" date="2025-08" db="UniProtKB">
        <authorList>
            <consortium name="Ensembl"/>
        </authorList>
    </citation>
    <scope>IDENTIFICATION</scope>
</reference>
<dbReference type="Proteomes" id="UP000008144">
    <property type="component" value="Chromosome 1"/>
</dbReference>